<sequence>MSQLYELSEVAEQNGKKGKPCWIIIKGNVYDVTKFLSEHPGGEDLLLEYGGKDASKAFRQAGHSSDAEKDLKNFKIGELRATTTPTTTTTTTAPIQVQPTLKDQDKEKRVSSPVPADDAEPMKKSSGFLCCC</sequence>
<evidence type="ECO:0000313" key="12">
    <source>
        <dbReference type="Proteomes" id="UP000008744"/>
    </source>
</evidence>
<dbReference type="KEGG" id="dpe:6599799"/>
<dbReference type="OrthoDB" id="260091at2759"/>
<dbReference type="SMART" id="SM01117">
    <property type="entry name" value="Cyt-b5"/>
    <property type="match status" value="1"/>
</dbReference>
<keyword evidence="2 8" id="KW-0349">Heme</keyword>
<evidence type="ECO:0000256" key="3">
    <source>
        <dbReference type="ARBA" id="ARBA00022692"/>
    </source>
</evidence>
<dbReference type="GO" id="GO:0020037">
    <property type="term" value="F:heme binding"/>
    <property type="evidence" value="ECO:0007669"/>
    <property type="project" value="UniProtKB-UniRule"/>
</dbReference>
<dbReference type="GO" id="GO:0016020">
    <property type="term" value="C:membrane"/>
    <property type="evidence" value="ECO:0007669"/>
    <property type="project" value="UniProtKB-SubCell"/>
</dbReference>
<dbReference type="Pfam" id="PF00173">
    <property type="entry name" value="Cyt-b5"/>
    <property type="match status" value="1"/>
</dbReference>
<dbReference type="PRINTS" id="PR00363">
    <property type="entry name" value="CYTOCHROMEB5"/>
</dbReference>
<evidence type="ECO:0000256" key="6">
    <source>
        <dbReference type="ARBA" id="ARBA00023136"/>
    </source>
</evidence>
<dbReference type="eggNOG" id="KOG0537">
    <property type="taxonomic scope" value="Eukaryota"/>
</dbReference>
<evidence type="ECO:0000256" key="9">
    <source>
        <dbReference type="SAM" id="MobiDB-lite"/>
    </source>
</evidence>
<evidence type="ECO:0000256" key="4">
    <source>
        <dbReference type="ARBA" id="ARBA00022723"/>
    </source>
</evidence>
<dbReference type="AlphaFoldDB" id="B4H290"/>
<evidence type="ECO:0000256" key="7">
    <source>
        <dbReference type="ARBA" id="ARBA00038168"/>
    </source>
</evidence>
<dbReference type="STRING" id="7234.B4H290"/>
<protein>
    <submittedName>
        <fullName evidence="11">GL18032</fullName>
    </submittedName>
</protein>
<keyword evidence="5 8" id="KW-0408">Iron</keyword>
<dbReference type="PROSITE" id="PS00191">
    <property type="entry name" value="CYTOCHROME_B5_1"/>
    <property type="match status" value="1"/>
</dbReference>
<dbReference type="FunFam" id="3.10.120.10:FF:000002">
    <property type="entry name" value="Cytochrome b5 type B"/>
    <property type="match status" value="1"/>
</dbReference>
<dbReference type="Gene3D" id="3.10.120.10">
    <property type="entry name" value="Cytochrome b5-like heme/steroid binding domain"/>
    <property type="match status" value="1"/>
</dbReference>
<reference evidence="11 12" key="1">
    <citation type="journal article" date="2007" name="Nature">
        <title>Evolution of genes and genomes on the Drosophila phylogeny.</title>
        <authorList>
            <consortium name="Drosophila 12 Genomes Consortium"/>
            <person name="Clark A.G."/>
            <person name="Eisen M.B."/>
            <person name="Smith D.R."/>
            <person name="Bergman C.M."/>
            <person name="Oliver B."/>
            <person name="Markow T.A."/>
            <person name="Kaufman T.C."/>
            <person name="Kellis M."/>
            <person name="Gelbart W."/>
            <person name="Iyer V.N."/>
            <person name="Pollard D.A."/>
            <person name="Sackton T.B."/>
            <person name="Larracuente A.M."/>
            <person name="Singh N.D."/>
            <person name="Abad J.P."/>
            <person name="Abt D.N."/>
            <person name="Adryan B."/>
            <person name="Aguade M."/>
            <person name="Akashi H."/>
            <person name="Anderson W.W."/>
            <person name="Aquadro C.F."/>
            <person name="Ardell D.H."/>
            <person name="Arguello R."/>
            <person name="Artieri C.G."/>
            <person name="Barbash D.A."/>
            <person name="Barker D."/>
            <person name="Barsanti P."/>
            <person name="Batterham P."/>
            <person name="Batzoglou S."/>
            <person name="Begun D."/>
            <person name="Bhutkar A."/>
            <person name="Blanco E."/>
            <person name="Bosak S.A."/>
            <person name="Bradley R.K."/>
            <person name="Brand A.D."/>
            <person name="Brent M.R."/>
            <person name="Brooks A.N."/>
            <person name="Brown R.H."/>
            <person name="Butlin R.K."/>
            <person name="Caggese C."/>
            <person name="Calvi B.R."/>
            <person name="Bernardo de Carvalho A."/>
            <person name="Caspi A."/>
            <person name="Castrezana S."/>
            <person name="Celniker S.E."/>
            <person name="Chang J.L."/>
            <person name="Chapple C."/>
            <person name="Chatterji S."/>
            <person name="Chinwalla A."/>
            <person name="Civetta A."/>
            <person name="Clifton S.W."/>
            <person name="Comeron J.M."/>
            <person name="Costello J.C."/>
            <person name="Coyne J.A."/>
            <person name="Daub J."/>
            <person name="David R.G."/>
            <person name="Delcher A.L."/>
            <person name="Delehaunty K."/>
            <person name="Do C.B."/>
            <person name="Ebling H."/>
            <person name="Edwards K."/>
            <person name="Eickbush T."/>
            <person name="Evans J.D."/>
            <person name="Filipski A."/>
            <person name="Findeiss S."/>
            <person name="Freyhult E."/>
            <person name="Fulton L."/>
            <person name="Fulton R."/>
            <person name="Garcia A.C."/>
            <person name="Gardiner A."/>
            <person name="Garfield D.A."/>
            <person name="Garvin B.E."/>
            <person name="Gibson G."/>
            <person name="Gilbert D."/>
            <person name="Gnerre S."/>
            <person name="Godfrey J."/>
            <person name="Good R."/>
            <person name="Gotea V."/>
            <person name="Gravely B."/>
            <person name="Greenberg A.J."/>
            <person name="Griffiths-Jones S."/>
            <person name="Gross S."/>
            <person name="Guigo R."/>
            <person name="Gustafson E.A."/>
            <person name="Haerty W."/>
            <person name="Hahn M.W."/>
            <person name="Halligan D.L."/>
            <person name="Halpern A.L."/>
            <person name="Halter G.M."/>
            <person name="Han M.V."/>
            <person name="Heger A."/>
            <person name="Hillier L."/>
            <person name="Hinrichs A.S."/>
            <person name="Holmes I."/>
            <person name="Hoskins R.A."/>
            <person name="Hubisz M.J."/>
            <person name="Hultmark D."/>
            <person name="Huntley M.A."/>
            <person name="Jaffe D.B."/>
            <person name="Jagadeeshan S."/>
            <person name="Jeck W.R."/>
            <person name="Johnson J."/>
            <person name="Jones C.D."/>
            <person name="Jordan W.C."/>
            <person name="Karpen G.H."/>
            <person name="Kataoka E."/>
            <person name="Keightley P.D."/>
            <person name="Kheradpour P."/>
            <person name="Kirkness E.F."/>
            <person name="Koerich L.B."/>
            <person name="Kristiansen K."/>
            <person name="Kudrna D."/>
            <person name="Kulathinal R.J."/>
            <person name="Kumar S."/>
            <person name="Kwok R."/>
            <person name="Lander E."/>
            <person name="Langley C.H."/>
            <person name="Lapoint R."/>
            <person name="Lazzaro B.P."/>
            <person name="Lee S.J."/>
            <person name="Levesque L."/>
            <person name="Li R."/>
            <person name="Lin C.F."/>
            <person name="Lin M.F."/>
            <person name="Lindblad-Toh K."/>
            <person name="Llopart A."/>
            <person name="Long M."/>
            <person name="Low L."/>
            <person name="Lozovsky E."/>
            <person name="Lu J."/>
            <person name="Luo M."/>
            <person name="Machado C.A."/>
            <person name="Makalowski W."/>
            <person name="Marzo M."/>
            <person name="Matsuda M."/>
            <person name="Matzkin L."/>
            <person name="McAllister B."/>
            <person name="McBride C.S."/>
            <person name="McKernan B."/>
            <person name="McKernan K."/>
            <person name="Mendez-Lago M."/>
            <person name="Minx P."/>
            <person name="Mollenhauer M.U."/>
            <person name="Montooth K."/>
            <person name="Mount S.M."/>
            <person name="Mu X."/>
            <person name="Myers E."/>
            <person name="Negre B."/>
            <person name="Newfeld S."/>
            <person name="Nielsen R."/>
            <person name="Noor M.A."/>
            <person name="O'Grady P."/>
            <person name="Pachter L."/>
            <person name="Papaceit M."/>
            <person name="Parisi M.J."/>
            <person name="Parisi M."/>
            <person name="Parts L."/>
            <person name="Pedersen J.S."/>
            <person name="Pesole G."/>
            <person name="Phillippy A.M."/>
            <person name="Ponting C.P."/>
            <person name="Pop M."/>
            <person name="Porcelli D."/>
            <person name="Powell J.R."/>
            <person name="Prohaska S."/>
            <person name="Pruitt K."/>
            <person name="Puig M."/>
            <person name="Quesneville H."/>
            <person name="Ram K.R."/>
            <person name="Rand D."/>
            <person name="Rasmussen M.D."/>
            <person name="Reed L.K."/>
            <person name="Reenan R."/>
            <person name="Reily A."/>
            <person name="Remington K.A."/>
            <person name="Rieger T.T."/>
            <person name="Ritchie M.G."/>
            <person name="Robin C."/>
            <person name="Rogers Y.H."/>
            <person name="Rohde C."/>
            <person name="Rozas J."/>
            <person name="Rubenfield M.J."/>
            <person name="Ruiz A."/>
            <person name="Russo S."/>
            <person name="Salzberg S.L."/>
            <person name="Sanchez-Gracia A."/>
            <person name="Saranga D.J."/>
            <person name="Sato H."/>
            <person name="Schaeffer S.W."/>
            <person name="Schatz M.C."/>
            <person name="Schlenke T."/>
            <person name="Schwartz R."/>
            <person name="Segarra C."/>
            <person name="Singh R.S."/>
            <person name="Sirot L."/>
            <person name="Sirota M."/>
            <person name="Sisneros N.B."/>
            <person name="Smith C.D."/>
            <person name="Smith T.F."/>
            <person name="Spieth J."/>
            <person name="Stage D.E."/>
            <person name="Stark A."/>
            <person name="Stephan W."/>
            <person name="Strausberg R.L."/>
            <person name="Strempel S."/>
            <person name="Sturgill D."/>
            <person name="Sutton G."/>
            <person name="Sutton G.G."/>
            <person name="Tao W."/>
            <person name="Teichmann S."/>
            <person name="Tobari Y.N."/>
            <person name="Tomimura Y."/>
            <person name="Tsolas J.M."/>
            <person name="Valente V.L."/>
            <person name="Venter E."/>
            <person name="Venter J.C."/>
            <person name="Vicario S."/>
            <person name="Vieira F.G."/>
            <person name="Vilella A.J."/>
            <person name="Villasante A."/>
            <person name="Walenz B."/>
            <person name="Wang J."/>
            <person name="Wasserman M."/>
            <person name="Watts T."/>
            <person name="Wilson D."/>
            <person name="Wilson R.K."/>
            <person name="Wing R.A."/>
            <person name="Wolfner M.F."/>
            <person name="Wong A."/>
            <person name="Wong G.K."/>
            <person name="Wu C.I."/>
            <person name="Wu G."/>
            <person name="Yamamoto D."/>
            <person name="Yang H.P."/>
            <person name="Yang S.P."/>
            <person name="Yorke J.A."/>
            <person name="Yoshida K."/>
            <person name="Zdobnov E."/>
            <person name="Zhang P."/>
            <person name="Zhang Y."/>
            <person name="Zimin A.V."/>
            <person name="Baldwin J."/>
            <person name="Abdouelleil A."/>
            <person name="Abdulkadir J."/>
            <person name="Abebe A."/>
            <person name="Abera B."/>
            <person name="Abreu J."/>
            <person name="Acer S.C."/>
            <person name="Aftuck L."/>
            <person name="Alexander A."/>
            <person name="An P."/>
            <person name="Anderson E."/>
            <person name="Anderson S."/>
            <person name="Arachi H."/>
            <person name="Azer M."/>
            <person name="Bachantsang P."/>
            <person name="Barry A."/>
            <person name="Bayul T."/>
            <person name="Berlin A."/>
            <person name="Bessette D."/>
            <person name="Bloom T."/>
            <person name="Blye J."/>
            <person name="Boguslavskiy L."/>
            <person name="Bonnet C."/>
            <person name="Boukhgalter B."/>
            <person name="Bourzgui I."/>
            <person name="Brown A."/>
            <person name="Cahill P."/>
            <person name="Channer S."/>
            <person name="Cheshatsang Y."/>
            <person name="Chuda L."/>
            <person name="Citroen M."/>
            <person name="Collymore A."/>
            <person name="Cooke P."/>
            <person name="Costello M."/>
            <person name="D'Aco K."/>
            <person name="Daza R."/>
            <person name="De Haan G."/>
            <person name="DeGray S."/>
            <person name="DeMaso C."/>
            <person name="Dhargay N."/>
            <person name="Dooley K."/>
            <person name="Dooley E."/>
            <person name="Doricent M."/>
            <person name="Dorje P."/>
            <person name="Dorjee K."/>
            <person name="Dupes A."/>
            <person name="Elong R."/>
            <person name="Falk J."/>
            <person name="Farina A."/>
            <person name="Faro S."/>
            <person name="Ferguson D."/>
            <person name="Fisher S."/>
            <person name="Foley C.D."/>
            <person name="Franke A."/>
            <person name="Friedrich D."/>
            <person name="Gadbois L."/>
            <person name="Gearin G."/>
            <person name="Gearin C.R."/>
            <person name="Giannoukos G."/>
            <person name="Goode T."/>
            <person name="Graham J."/>
            <person name="Grandbois E."/>
            <person name="Grewal S."/>
            <person name="Gyaltsen K."/>
            <person name="Hafez N."/>
            <person name="Hagos B."/>
            <person name="Hall J."/>
            <person name="Henson C."/>
            <person name="Hollinger A."/>
            <person name="Honan T."/>
            <person name="Huard M.D."/>
            <person name="Hughes L."/>
            <person name="Hurhula B."/>
            <person name="Husby M.E."/>
            <person name="Kamat A."/>
            <person name="Kanga B."/>
            <person name="Kashin S."/>
            <person name="Khazanovich D."/>
            <person name="Kisner P."/>
            <person name="Lance K."/>
            <person name="Lara M."/>
            <person name="Lee W."/>
            <person name="Lennon N."/>
            <person name="Letendre F."/>
            <person name="LeVine R."/>
            <person name="Lipovsky A."/>
            <person name="Liu X."/>
            <person name="Liu J."/>
            <person name="Liu S."/>
            <person name="Lokyitsang T."/>
            <person name="Lokyitsang Y."/>
            <person name="Lubonja R."/>
            <person name="Lui A."/>
            <person name="MacDonald P."/>
            <person name="Magnisalis V."/>
            <person name="Maru K."/>
            <person name="Matthews C."/>
            <person name="McCusker W."/>
            <person name="McDonough S."/>
            <person name="Mehta T."/>
            <person name="Meldrim J."/>
            <person name="Meneus L."/>
            <person name="Mihai O."/>
            <person name="Mihalev A."/>
            <person name="Mihova T."/>
            <person name="Mittelman R."/>
            <person name="Mlenga V."/>
            <person name="Montmayeur A."/>
            <person name="Mulrain L."/>
            <person name="Navidi A."/>
            <person name="Naylor J."/>
            <person name="Negash T."/>
            <person name="Nguyen T."/>
            <person name="Nguyen N."/>
            <person name="Nicol R."/>
            <person name="Norbu C."/>
            <person name="Norbu N."/>
            <person name="Novod N."/>
            <person name="O'Neill B."/>
            <person name="Osman S."/>
            <person name="Markiewicz E."/>
            <person name="Oyono O.L."/>
            <person name="Patti C."/>
            <person name="Phunkhang P."/>
            <person name="Pierre F."/>
            <person name="Priest M."/>
            <person name="Raghuraman S."/>
            <person name="Rege F."/>
            <person name="Reyes R."/>
            <person name="Rise C."/>
            <person name="Rogov P."/>
            <person name="Ross K."/>
            <person name="Ryan E."/>
            <person name="Settipalli S."/>
            <person name="Shea T."/>
            <person name="Sherpa N."/>
            <person name="Shi L."/>
            <person name="Shih D."/>
            <person name="Sparrow T."/>
            <person name="Spaulding J."/>
            <person name="Stalker J."/>
            <person name="Stange-Thomann N."/>
            <person name="Stavropoulos S."/>
            <person name="Stone C."/>
            <person name="Strader C."/>
            <person name="Tesfaye S."/>
            <person name="Thomson T."/>
            <person name="Thoulutsang Y."/>
            <person name="Thoulutsang D."/>
            <person name="Topham K."/>
            <person name="Topping I."/>
            <person name="Tsamla T."/>
            <person name="Vassiliev H."/>
            <person name="Vo A."/>
            <person name="Wangchuk T."/>
            <person name="Wangdi T."/>
            <person name="Weiand M."/>
            <person name="Wilkinson J."/>
            <person name="Wilson A."/>
            <person name="Yadav S."/>
            <person name="Young G."/>
            <person name="Yu Q."/>
            <person name="Zembek L."/>
            <person name="Zhong D."/>
            <person name="Zimmer A."/>
            <person name="Zwirko Z."/>
            <person name="Jaffe D.B."/>
            <person name="Alvarez P."/>
            <person name="Brockman W."/>
            <person name="Butler J."/>
            <person name="Chin C."/>
            <person name="Gnerre S."/>
            <person name="Grabherr M."/>
            <person name="Kleber M."/>
            <person name="Mauceli E."/>
            <person name="MacCallum I."/>
        </authorList>
    </citation>
    <scope>NUCLEOTIDE SEQUENCE [LARGE SCALE GENOMIC DNA]</scope>
    <source>
        <strain evidence="12">MSH-3 / Tucson 14011-0111.49</strain>
    </source>
</reference>
<dbReference type="HOGENOM" id="CLU_102602_4_0_1"/>
<dbReference type="InterPro" id="IPR050668">
    <property type="entry name" value="Cytochrome_b5"/>
</dbReference>
<feature type="region of interest" description="Disordered" evidence="9">
    <location>
        <begin position="82"/>
        <end position="132"/>
    </location>
</feature>
<dbReference type="EMBL" id="CH479203">
    <property type="protein sequence ID" value="EDW30442.1"/>
    <property type="molecule type" value="Genomic_DNA"/>
</dbReference>
<dbReference type="SMR" id="B4H290"/>
<dbReference type="InterPro" id="IPR036400">
    <property type="entry name" value="Cyt_B5-like_heme/steroid_sf"/>
</dbReference>
<evidence type="ECO:0000259" key="10">
    <source>
        <dbReference type="PROSITE" id="PS50255"/>
    </source>
</evidence>
<comment type="subcellular location">
    <subcellularLocation>
        <location evidence="1">Membrane</location>
    </subcellularLocation>
</comment>
<dbReference type="GO" id="GO:0009055">
    <property type="term" value="F:electron transfer activity"/>
    <property type="evidence" value="ECO:0007669"/>
    <property type="project" value="EnsemblMetazoa"/>
</dbReference>
<dbReference type="PANTHER" id="PTHR19359">
    <property type="entry name" value="CYTOCHROME B5"/>
    <property type="match status" value="1"/>
</dbReference>
<dbReference type="GO" id="GO:0046872">
    <property type="term" value="F:metal ion binding"/>
    <property type="evidence" value="ECO:0007669"/>
    <property type="project" value="UniProtKB-UniRule"/>
</dbReference>
<dbReference type="GO" id="GO:0098711">
    <property type="term" value="P:iron ion import across plasma membrane"/>
    <property type="evidence" value="ECO:0007669"/>
    <property type="project" value="EnsemblMetazoa"/>
</dbReference>
<proteinExistence type="inferred from homology"/>
<dbReference type="Proteomes" id="UP000008744">
    <property type="component" value="Unassembled WGS sequence"/>
</dbReference>
<evidence type="ECO:0000313" key="11">
    <source>
        <dbReference type="EMBL" id="EDW30442.1"/>
    </source>
</evidence>
<dbReference type="PROSITE" id="PS50255">
    <property type="entry name" value="CYTOCHROME_B5_2"/>
    <property type="match status" value="1"/>
</dbReference>
<organism evidence="12">
    <name type="scientific">Drosophila persimilis</name>
    <name type="common">Fruit fly</name>
    <dbReference type="NCBI Taxonomy" id="7234"/>
    <lineage>
        <taxon>Eukaryota</taxon>
        <taxon>Metazoa</taxon>
        <taxon>Ecdysozoa</taxon>
        <taxon>Arthropoda</taxon>
        <taxon>Hexapoda</taxon>
        <taxon>Insecta</taxon>
        <taxon>Pterygota</taxon>
        <taxon>Neoptera</taxon>
        <taxon>Endopterygota</taxon>
        <taxon>Diptera</taxon>
        <taxon>Brachycera</taxon>
        <taxon>Muscomorpha</taxon>
        <taxon>Ephydroidea</taxon>
        <taxon>Drosophilidae</taxon>
        <taxon>Drosophila</taxon>
        <taxon>Sophophora</taxon>
    </lineage>
</organism>
<evidence type="ECO:0000256" key="2">
    <source>
        <dbReference type="ARBA" id="ARBA00022617"/>
    </source>
</evidence>
<dbReference type="PhylomeDB" id="B4H290"/>
<keyword evidence="3" id="KW-0812">Transmembrane</keyword>
<dbReference type="InterPro" id="IPR001199">
    <property type="entry name" value="Cyt_B5-like_heme/steroid-bd"/>
</dbReference>
<evidence type="ECO:0000256" key="1">
    <source>
        <dbReference type="ARBA" id="ARBA00004370"/>
    </source>
</evidence>
<feature type="compositionally biased region" description="Low complexity" evidence="9">
    <location>
        <begin position="82"/>
        <end position="94"/>
    </location>
</feature>
<evidence type="ECO:0000256" key="5">
    <source>
        <dbReference type="ARBA" id="ARBA00023004"/>
    </source>
</evidence>
<gene>
    <name evidence="11" type="primary">Dper\GL18032</name>
    <name evidence="11" type="ORF">Dper_GL18032</name>
</gene>
<keyword evidence="12" id="KW-1185">Reference proteome</keyword>
<dbReference type="PANTHER" id="PTHR19359:SF95">
    <property type="entry name" value="CYTOCHROME B5 TYPE B"/>
    <property type="match status" value="1"/>
</dbReference>
<evidence type="ECO:0000256" key="8">
    <source>
        <dbReference type="RuleBase" id="RU362121"/>
    </source>
</evidence>
<keyword evidence="4 8" id="KW-0479">Metal-binding</keyword>
<comment type="similarity">
    <text evidence="7 8">Belongs to the cytochrome b5 family.</text>
</comment>
<keyword evidence="6" id="KW-0472">Membrane</keyword>
<dbReference type="SUPFAM" id="SSF55856">
    <property type="entry name" value="Cytochrome b5-like heme/steroid binding domain"/>
    <property type="match status" value="1"/>
</dbReference>
<feature type="domain" description="Cytochrome b5 heme-binding" evidence="10">
    <location>
        <begin position="2"/>
        <end position="80"/>
    </location>
</feature>
<accession>B4H290</accession>
<name>B4H290_DROPE</name>
<dbReference type="InterPro" id="IPR018506">
    <property type="entry name" value="Cyt_B5_heme-BS"/>
</dbReference>
<dbReference type="OMA" id="PCWLIIK"/>